<accession>A0A2S3ZAF3</accession>
<name>A0A2S3ZAF3_9MICO</name>
<protein>
    <submittedName>
        <fullName evidence="3">DNA mismatch repair protein MutT</fullName>
    </submittedName>
</protein>
<dbReference type="AlphaFoldDB" id="A0A2S3ZAF3"/>
<dbReference type="InterPro" id="IPR015797">
    <property type="entry name" value="NUDIX_hydrolase-like_dom_sf"/>
</dbReference>
<keyword evidence="4" id="KW-1185">Reference proteome</keyword>
<dbReference type="Gene3D" id="3.90.79.10">
    <property type="entry name" value="Nucleoside Triphosphate Pyrophosphohydrolase"/>
    <property type="match status" value="1"/>
</dbReference>
<dbReference type="InterPro" id="IPR020084">
    <property type="entry name" value="NUDIX_hydrolase_CS"/>
</dbReference>
<evidence type="ECO:0000313" key="3">
    <source>
        <dbReference type="EMBL" id="POH62558.1"/>
    </source>
</evidence>
<dbReference type="Pfam" id="PF00293">
    <property type="entry name" value="NUDIX"/>
    <property type="match status" value="1"/>
</dbReference>
<dbReference type="InterPro" id="IPR000086">
    <property type="entry name" value="NUDIX_hydrolase_dom"/>
</dbReference>
<dbReference type="SUPFAM" id="SSF55811">
    <property type="entry name" value="Nudix"/>
    <property type="match status" value="1"/>
</dbReference>
<dbReference type="PROSITE" id="PS51462">
    <property type="entry name" value="NUDIX"/>
    <property type="match status" value="1"/>
</dbReference>
<dbReference type="GO" id="GO:0006167">
    <property type="term" value="P:AMP biosynthetic process"/>
    <property type="evidence" value="ECO:0007669"/>
    <property type="project" value="TreeGrafter"/>
</dbReference>
<dbReference type="RefSeq" id="WP_103461695.1">
    <property type="nucleotide sequence ID" value="NZ_PPXD01000026.1"/>
</dbReference>
<comment type="caution">
    <text evidence="3">The sequence shown here is derived from an EMBL/GenBank/DDBJ whole genome shotgun (WGS) entry which is preliminary data.</text>
</comment>
<dbReference type="GO" id="GO:0006754">
    <property type="term" value="P:ATP biosynthetic process"/>
    <property type="evidence" value="ECO:0007669"/>
    <property type="project" value="TreeGrafter"/>
</dbReference>
<organism evidence="3 4">
    <name type="scientific">Cryobacterium zongtaii</name>
    <dbReference type="NCBI Taxonomy" id="1259217"/>
    <lineage>
        <taxon>Bacteria</taxon>
        <taxon>Bacillati</taxon>
        <taxon>Actinomycetota</taxon>
        <taxon>Actinomycetes</taxon>
        <taxon>Micrococcales</taxon>
        <taxon>Microbacteriaceae</taxon>
        <taxon>Cryobacterium</taxon>
    </lineage>
</organism>
<dbReference type="EMBL" id="PPXD01000026">
    <property type="protein sequence ID" value="POH62558.1"/>
    <property type="molecule type" value="Genomic_DNA"/>
</dbReference>
<dbReference type="InterPro" id="IPR051325">
    <property type="entry name" value="Nudix_hydrolase_domain"/>
</dbReference>
<dbReference type="CDD" id="cd04662">
    <property type="entry name" value="NUDIX_Hydrolase"/>
    <property type="match status" value="1"/>
</dbReference>
<evidence type="ECO:0000256" key="1">
    <source>
        <dbReference type="ARBA" id="ARBA00022801"/>
    </source>
</evidence>
<proteinExistence type="predicted"/>
<sequence length="161" mass="17659">MVVLSAGILLYRLTDAAEPEVWIAHMGGPFWARKDAAAWSIPKGEYGLGEDPFAAARREFEEEIGVPAPAVEYVELGEFRQPSGKVVTVFAAEANLAVDTVVSNTFELEWPKGSGRLQSFPEVDDARWVGLEQARVLLVRGQVPVLDALVELLRGRGRLAR</sequence>
<dbReference type="PROSITE" id="PS00893">
    <property type="entry name" value="NUDIX_BOX"/>
    <property type="match status" value="1"/>
</dbReference>
<dbReference type="Proteomes" id="UP000237340">
    <property type="component" value="Unassembled WGS sequence"/>
</dbReference>
<feature type="domain" description="Nudix hydrolase" evidence="2">
    <location>
        <begin position="1"/>
        <end position="151"/>
    </location>
</feature>
<evidence type="ECO:0000259" key="2">
    <source>
        <dbReference type="PROSITE" id="PS51462"/>
    </source>
</evidence>
<reference evidence="3 4" key="1">
    <citation type="submission" date="2018-01" db="EMBL/GenBank/DDBJ databases">
        <title>Cryobacterium sp. nov., from glaciers in China.</title>
        <authorList>
            <person name="Liu Q."/>
            <person name="Xin Y.-H."/>
        </authorList>
    </citation>
    <scope>NUCLEOTIDE SEQUENCE [LARGE SCALE GENOMIC DNA]</scope>
    <source>
        <strain evidence="3 4">TMN-42</strain>
    </source>
</reference>
<keyword evidence="1" id="KW-0378">Hydrolase</keyword>
<gene>
    <name evidence="3" type="ORF">C3B61_17080</name>
</gene>
<dbReference type="GO" id="GO:0004081">
    <property type="term" value="F:bis(5'-nucleosyl)-tetraphosphatase (asymmetrical) activity"/>
    <property type="evidence" value="ECO:0007669"/>
    <property type="project" value="TreeGrafter"/>
</dbReference>
<dbReference type="PANTHER" id="PTHR21340">
    <property type="entry name" value="DIADENOSINE 5,5-P1,P4-TETRAPHOSPHATE PYROPHOSPHOHYDROLASE MUTT"/>
    <property type="match status" value="1"/>
</dbReference>
<evidence type="ECO:0000313" key="4">
    <source>
        <dbReference type="Proteomes" id="UP000237340"/>
    </source>
</evidence>
<dbReference type="PANTHER" id="PTHR21340:SF7">
    <property type="entry name" value="NUDIX HYDROLASE DOMAIN-CONTAINING PROTEIN"/>
    <property type="match status" value="1"/>
</dbReference>